<dbReference type="Proteomes" id="UP000237246">
    <property type="component" value="Unassembled WGS sequence"/>
</dbReference>
<reference evidence="1 2" key="1">
    <citation type="submission" date="2018-01" db="EMBL/GenBank/DDBJ databases">
        <title>Comparison of the Chinese Bamboo Partridge and Red Junglefowl genome sequences highlights the importance of demography in genome evolution.</title>
        <authorList>
            <person name="Tiley G.P."/>
            <person name="Kimball R.T."/>
            <person name="Braun E.L."/>
            <person name="Burleigh J.G."/>
        </authorList>
    </citation>
    <scope>NUCLEOTIDE SEQUENCE [LARGE SCALE GENOMIC DNA]</scope>
    <source>
        <strain evidence="1">RTK389</strain>
        <tissue evidence="1">Blood</tissue>
    </source>
</reference>
<evidence type="ECO:0000313" key="1">
    <source>
        <dbReference type="EMBL" id="POI25792.1"/>
    </source>
</evidence>
<protein>
    <submittedName>
        <fullName evidence="1">Uncharacterized protein</fullName>
    </submittedName>
</protein>
<evidence type="ECO:0000313" key="2">
    <source>
        <dbReference type="Proteomes" id="UP000237246"/>
    </source>
</evidence>
<name>A0A2P4SNU0_BAMTH</name>
<accession>A0A2P4SNU0</accession>
<dbReference type="AlphaFoldDB" id="A0A2P4SNU0"/>
<proteinExistence type="predicted"/>
<keyword evidence="2" id="KW-1185">Reference proteome</keyword>
<organism evidence="1 2">
    <name type="scientific">Bambusicola thoracicus</name>
    <name type="common">Chinese bamboo-partridge</name>
    <name type="synonym">Perdix thoracica</name>
    <dbReference type="NCBI Taxonomy" id="9083"/>
    <lineage>
        <taxon>Eukaryota</taxon>
        <taxon>Metazoa</taxon>
        <taxon>Chordata</taxon>
        <taxon>Craniata</taxon>
        <taxon>Vertebrata</taxon>
        <taxon>Euteleostomi</taxon>
        <taxon>Archelosauria</taxon>
        <taxon>Archosauria</taxon>
        <taxon>Dinosauria</taxon>
        <taxon>Saurischia</taxon>
        <taxon>Theropoda</taxon>
        <taxon>Coelurosauria</taxon>
        <taxon>Aves</taxon>
        <taxon>Neognathae</taxon>
        <taxon>Galloanserae</taxon>
        <taxon>Galliformes</taxon>
        <taxon>Phasianidae</taxon>
        <taxon>Perdicinae</taxon>
        <taxon>Bambusicola</taxon>
    </lineage>
</organism>
<sequence length="24" mass="2702">MGSGEPDFRCKLERALVPARCPLR</sequence>
<gene>
    <name evidence="1" type="ORF">CIB84_010457</name>
</gene>
<comment type="caution">
    <text evidence="1">The sequence shown here is derived from an EMBL/GenBank/DDBJ whole genome shotgun (WGS) entry which is preliminary data.</text>
</comment>
<dbReference type="EMBL" id="PPHD01032192">
    <property type="protein sequence ID" value="POI25792.1"/>
    <property type="molecule type" value="Genomic_DNA"/>
</dbReference>